<comment type="cofactor">
    <cofactor evidence="1 15">
        <name>heme</name>
        <dbReference type="ChEBI" id="CHEBI:30413"/>
    </cofactor>
</comment>
<dbReference type="PROSITE" id="PS00086">
    <property type="entry name" value="CYTOCHROME_P450"/>
    <property type="match status" value="1"/>
</dbReference>
<protein>
    <recommendedName>
        <fullName evidence="5">unspecific monooxygenase</fullName>
        <ecNumber evidence="5">1.14.14.1</ecNumber>
    </recommendedName>
</protein>
<name>A0A5E4R355_9NEOP</name>
<dbReference type="InterPro" id="IPR001128">
    <property type="entry name" value="Cyt_P450"/>
</dbReference>
<dbReference type="Proteomes" id="UP000324832">
    <property type="component" value="Unassembled WGS sequence"/>
</dbReference>
<dbReference type="Pfam" id="PF00067">
    <property type="entry name" value="p450"/>
    <property type="match status" value="1"/>
</dbReference>
<dbReference type="InterPro" id="IPR050476">
    <property type="entry name" value="Insect_CytP450_Detox"/>
</dbReference>
<dbReference type="GO" id="GO:0005789">
    <property type="term" value="C:endoplasmic reticulum membrane"/>
    <property type="evidence" value="ECO:0007669"/>
    <property type="project" value="UniProtKB-SubCell"/>
</dbReference>
<comment type="catalytic activity">
    <reaction evidence="14">
        <text>an organic molecule + reduced [NADPH--hemoprotein reductase] + O2 = an alcohol + oxidized [NADPH--hemoprotein reductase] + H2O + H(+)</text>
        <dbReference type="Rhea" id="RHEA:17149"/>
        <dbReference type="Rhea" id="RHEA-COMP:11964"/>
        <dbReference type="Rhea" id="RHEA-COMP:11965"/>
        <dbReference type="ChEBI" id="CHEBI:15377"/>
        <dbReference type="ChEBI" id="CHEBI:15378"/>
        <dbReference type="ChEBI" id="CHEBI:15379"/>
        <dbReference type="ChEBI" id="CHEBI:30879"/>
        <dbReference type="ChEBI" id="CHEBI:57618"/>
        <dbReference type="ChEBI" id="CHEBI:58210"/>
        <dbReference type="ChEBI" id="CHEBI:142491"/>
        <dbReference type="EC" id="1.14.14.1"/>
    </reaction>
</comment>
<evidence type="ECO:0000256" key="9">
    <source>
        <dbReference type="ARBA" id="ARBA00022848"/>
    </source>
</evidence>
<feature type="transmembrane region" description="Helical" evidence="17">
    <location>
        <begin position="220"/>
        <end position="238"/>
    </location>
</feature>
<evidence type="ECO:0000256" key="8">
    <source>
        <dbReference type="ARBA" id="ARBA00022824"/>
    </source>
</evidence>
<keyword evidence="8" id="KW-0256">Endoplasmic reticulum</keyword>
<keyword evidence="17" id="KW-0812">Transmembrane</keyword>
<keyword evidence="10 16" id="KW-0560">Oxidoreductase</keyword>
<evidence type="ECO:0000256" key="14">
    <source>
        <dbReference type="ARBA" id="ARBA00047827"/>
    </source>
</evidence>
<evidence type="ECO:0000313" key="19">
    <source>
        <dbReference type="Proteomes" id="UP000324832"/>
    </source>
</evidence>
<dbReference type="SUPFAM" id="SSF48264">
    <property type="entry name" value="Cytochrome P450"/>
    <property type="match status" value="1"/>
</dbReference>
<dbReference type="PRINTS" id="PR00385">
    <property type="entry name" value="P450"/>
</dbReference>
<evidence type="ECO:0000256" key="16">
    <source>
        <dbReference type="RuleBase" id="RU000461"/>
    </source>
</evidence>
<comment type="similarity">
    <text evidence="4 16">Belongs to the cytochrome P450 family.</text>
</comment>
<keyword evidence="19" id="KW-1185">Reference proteome</keyword>
<evidence type="ECO:0000256" key="6">
    <source>
        <dbReference type="ARBA" id="ARBA00022617"/>
    </source>
</evidence>
<dbReference type="PANTHER" id="PTHR24292">
    <property type="entry name" value="CYTOCHROME P450"/>
    <property type="match status" value="1"/>
</dbReference>
<organism evidence="18 19">
    <name type="scientific">Leptidea sinapis</name>
    <dbReference type="NCBI Taxonomy" id="189913"/>
    <lineage>
        <taxon>Eukaryota</taxon>
        <taxon>Metazoa</taxon>
        <taxon>Ecdysozoa</taxon>
        <taxon>Arthropoda</taxon>
        <taxon>Hexapoda</taxon>
        <taxon>Insecta</taxon>
        <taxon>Pterygota</taxon>
        <taxon>Neoptera</taxon>
        <taxon>Endopterygota</taxon>
        <taxon>Lepidoptera</taxon>
        <taxon>Glossata</taxon>
        <taxon>Ditrysia</taxon>
        <taxon>Papilionoidea</taxon>
        <taxon>Pieridae</taxon>
        <taxon>Dismorphiinae</taxon>
        <taxon>Leptidea</taxon>
    </lineage>
</organism>
<evidence type="ECO:0000256" key="11">
    <source>
        <dbReference type="ARBA" id="ARBA00023004"/>
    </source>
</evidence>
<accession>A0A5E4R355</accession>
<dbReference type="PRINTS" id="PR00463">
    <property type="entry name" value="EP450I"/>
</dbReference>
<proteinExistence type="inferred from homology"/>
<evidence type="ECO:0000256" key="5">
    <source>
        <dbReference type="ARBA" id="ARBA00012109"/>
    </source>
</evidence>
<comment type="subcellular location">
    <subcellularLocation>
        <location evidence="3">Endoplasmic reticulum membrane</location>
        <topology evidence="3">Peripheral membrane protein</topology>
    </subcellularLocation>
    <subcellularLocation>
        <location evidence="2">Microsome membrane</location>
        <topology evidence="2">Peripheral membrane protein</topology>
    </subcellularLocation>
</comment>
<keyword evidence="9" id="KW-0492">Microsome</keyword>
<dbReference type="InterPro" id="IPR017972">
    <property type="entry name" value="Cyt_P450_CS"/>
</dbReference>
<dbReference type="InterPro" id="IPR036396">
    <property type="entry name" value="Cyt_P450_sf"/>
</dbReference>
<evidence type="ECO:0000256" key="12">
    <source>
        <dbReference type="ARBA" id="ARBA00023033"/>
    </source>
</evidence>
<dbReference type="EC" id="1.14.14.1" evidence="5"/>
<dbReference type="GO" id="GO:0005506">
    <property type="term" value="F:iron ion binding"/>
    <property type="evidence" value="ECO:0007669"/>
    <property type="project" value="InterPro"/>
</dbReference>
<evidence type="ECO:0000256" key="7">
    <source>
        <dbReference type="ARBA" id="ARBA00022723"/>
    </source>
</evidence>
<dbReference type="CDD" id="cd11056">
    <property type="entry name" value="CYP6-like"/>
    <property type="match status" value="1"/>
</dbReference>
<keyword evidence="6 15" id="KW-0349">Heme</keyword>
<evidence type="ECO:0000256" key="2">
    <source>
        <dbReference type="ARBA" id="ARBA00004174"/>
    </source>
</evidence>
<gene>
    <name evidence="18" type="ORF">LSINAPIS_LOCUS14486</name>
</gene>
<dbReference type="FunFam" id="1.10.630.10:FF:000042">
    <property type="entry name" value="Cytochrome P450"/>
    <property type="match status" value="1"/>
</dbReference>
<evidence type="ECO:0000313" key="18">
    <source>
        <dbReference type="EMBL" id="VVD04808.1"/>
    </source>
</evidence>
<evidence type="ECO:0000256" key="15">
    <source>
        <dbReference type="PIRSR" id="PIRSR602401-1"/>
    </source>
</evidence>
<dbReference type="Gene3D" id="1.10.630.10">
    <property type="entry name" value="Cytochrome P450"/>
    <property type="match status" value="1"/>
</dbReference>
<feature type="transmembrane region" description="Helical" evidence="17">
    <location>
        <begin position="6"/>
        <end position="28"/>
    </location>
</feature>
<dbReference type="InterPro" id="IPR002401">
    <property type="entry name" value="Cyt_P450_E_grp-I"/>
</dbReference>
<keyword evidence="12 16" id="KW-0503">Monooxygenase</keyword>
<dbReference type="GO" id="GO:0020037">
    <property type="term" value="F:heme binding"/>
    <property type="evidence" value="ECO:0007669"/>
    <property type="project" value="InterPro"/>
</dbReference>
<keyword evidence="11 15" id="KW-0408">Iron</keyword>
<dbReference type="GO" id="GO:0016712">
    <property type="term" value="F:oxidoreductase activity, acting on paired donors, with incorporation or reduction of molecular oxygen, reduced flavin or flavoprotein as one donor, and incorporation of one atom of oxygen"/>
    <property type="evidence" value="ECO:0007669"/>
    <property type="project" value="UniProtKB-EC"/>
</dbReference>
<evidence type="ECO:0000256" key="3">
    <source>
        <dbReference type="ARBA" id="ARBA00004406"/>
    </source>
</evidence>
<evidence type="ECO:0000256" key="17">
    <source>
        <dbReference type="SAM" id="Phobius"/>
    </source>
</evidence>
<evidence type="ECO:0000256" key="1">
    <source>
        <dbReference type="ARBA" id="ARBA00001971"/>
    </source>
</evidence>
<reference evidence="18 19" key="1">
    <citation type="submission" date="2017-07" db="EMBL/GenBank/DDBJ databases">
        <authorList>
            <person name="Talla V."/>
            <person name="Backstrom N."/>
        </authorList>
    </citation>
    <scope>NUCLEOTIDE SEQUENCE [LARGE SCALE GENOMIC DNA]</scope>
</reference>
<sequence length="503" mass="58430">MAWFLVQWFSLSVLLFLTLFYLYMLIVFQYWKNRGVVYEVPTFPLGNIGFMMRKSFWDYFYELWQRHPRDYVGIFMGWKPVFIVQSPELAKQILVKDHEYFQNRYLYSGYSDPLGSLNIFTVKNPIWSSMRHELSPMFTSLRLKTITELMNINAQQLVAKIKRDYIDGNKIVDLKDLFTMYTSDTVAYSVFGIRASALNGQKSPLWTITSHMVKFTLWRGLEFTMIFVMPAVAAFLRLKLFSAEANEYIKEIFWNVVNERKTTGKTTDKDLVNHLLKLKENLKLPVDTDTELADNLMIAQAAVFILGSVETSSTTLSYCLHELAYHPEAQEKLYSDIDNALNESGKNVLEYDDLINLKYLSACIYETLRKYPPVTYLDRVCNKTYKLNDEVTIEKGIPVLVNVVGIHHNEKLYPQPEVWNPERNESPTSDNDNIQYTFLPFGDGPRFCIGKRYGLMQIRTALAQIVHKYKLEPTFPHKVAVDPYAMILSPEDGLSVKFVSRAN</sequence>
<evidence type="ECO:0000256" key="13">
    <source>
        <dbReference type="ARBA" id="ARBA00023136"/>
    </source>
</evidence>
<dbReference type="PANTHER" id="PTHR24292:SF45">
    <property type="entry name" value="CYTOCHROME P450 6G1-RELATED"/>
    <property type="match status" value="1"/>
</dbReference>
<feature type="binding site" description="axial binding residue" evidence="15">
    <location>
        <position position="448"/>
    </location>
    <ligand>
        <name>heme</name>
        <dbReference type="ChEBI" id="CHEBI:30413"/>
    </ligand>
    <ligandPart>
        <name>Fe</name>
        <dbReference type="ChEBI" id="CHEBI:18248"/>
    </ligandPart>
</feature>
<dbReference type="AlphaFoldDB" id="A0A5E4R355"/>
<keyword evidence="17" id="KW-1133">Transmembrane helix</keyword>
<dbReference type="EMBL" id="FZQP02006897">
    <property type="protein sequence ID" value="VVD04808.1"/>
    <property type="molecule type" value="Genomic_DNA"/>
</dbReference>
<evidence type="ECO:0000256" key="4">
    <source>
        <dbReference type="ARBA" id="ARBA00010617"/>
    </source>
</evidence>
<keyword evidence="7 15" id="KW-0479">Metal-binding</keyword>
<keyword evidence="13 17" id="KW-0472">Membrane</keyword>
<evidence type="ECO:0000256" key="10">
    <source>
        <dbReference type="ARBA" id="ARBA00023002"/>
    </source>
</evidence>